<gene>
    <name evidence="10" type="ORF">JN03_0444</name>
    <name evidence="9" type="ORF">MHSN_01230</name>
</gene>
<protein>
    <submittedName>
        <fullName evidence="9">ABC transporter permease</fullName>
    </submittedName>
    <submittedName>
        <fullName evidence="10">Multiple sugar transport system permease protein</fullName>
    </submittedName>
</protein>
<evidence type="ECO:0000313" key="9">
    <source>
        <dbReference type="EMBL" id="ASI53828.1"/>
    </source>
</evidence>
<feature type="transmembrane region" description="Helical" evidence="7">
    <location>
        <begin position="240"/>
        <end position="262"/>
    </location>
</feature>
<comment type="similarity">
    <text evidence="7">Belongs to the binding-protein-dependent transport system permease family.</text>
</comment>
<keyword evidence="6 7" id="KW-0472">Membrane</keyword>
<evidence type="ECO:0000256" key="4">
    <source>
        <dbReference type="ARBA" id="ARBA00022692"/>
    </source>
</evidence>
<dbReference type="InterPro" id="IPR000515">
    <property type="entry name" value="MetI-like"/>
</dbReference>
<dbReference type="PANTHER" id="PTHR43744">
    <property type="entry name" value="ABC TRANSPORTER PERMEASE PROTEIN MG189-RELATED-RELATED"/>
    <property type="match status" value="1"/>
</dbReference>
<evidence type="ECO:0000313" key="10">
    <source>
        <dbReference type="EMBL" id="TDU96767.1"/>
    </source>
</evidence>
<sequence>MLLGRLKLRHWNQKRTLKSRQEEMMRPIEVSNPASIILTWTFKIFILTFFGIMIVFPFYFMLSQALVDKEWINKPDVFLWYPRKYDNSGLLKTFEWHWENLKYAMEEGYFKAIVFTAIITSFSVVLRIAFSMTFGYAFAIKKWKFKSVSWVLFLSLLVLPEVALMSGQYQIIVKLNLHSGFSARVFGIIVPFIASVFSGFMYRNAFEAIPDSVKESSLIDGAGGVKFFTKIAMPLVKSTTWTVAILTGLTSWNSYTWALLILGKSTPGTYTVINIWLAETGKVEIDGSSEPRITLPVRMAATVLALLPMFIVYFSMRKKIMDAISRQGRATKG</sequence>
<evidence type="ECO:0000256" key="1">
    <source>
        <dbReference type="ARBA" id="ARBA00004651"/>
    </source>
</evidence>
<proteinExistence type="inferred from homology"/>
<keyword evidence="2 7" id="KW-0813">Transport</keyword>
<keyword evidence="5 7" id="KW-1133">Transmembrane helix</keyword>
<accession>A0A063YM56</accession>
<dbReference type="Pfam" id="PF00528">
    <property type="entry name" value="BPD_transp_1"/>
    <property type="match status" value="1"/>
</dbReference>
<reference evidence="9 11" key="1">
    <citation type="submission" date="2014-06" db="EMBL/GenBank/DDBJ databases">
        <title>The Whole Genome Sequence of Mycoplasma hyosynoviae strain ATCC 27095.</title>
        <authorList>
            <person name="Calcutt M.J."/>
            <person name="Foecking M.F."/>
        </authorList>
    </citation>
    <scope>NUCLEOTIDE SEQUENCE [LARGE SCALE GENOMIC DNA]</scope>
    <source>
        <strain evidence="9 11">M60</strain>
    </source>
</reference>
<keyword evidence="3" id="KW-1003">Cell membrane</keyword>
<comment type="subcellular location">
    <subcellularLocation>
        <location evidence="1 7">Cell membrane</location>
        <topology evidence="1 7">Multi-pass membrane protein</topology>
    </subcellularLocation>
</comment>
<dbReference type="RefSeq" id="WP_036440654.1">
    <property type="nucleotide sequence ID" value="NZ_CP008748.1"/>
</dbReference>
<dbReference type="Proteomes" id="UP000294882">
    <property type="component" value="Unassembled WGS sequence"/>
</dbReference>
<dbReference type="Proteomes" id="UP000264882">
    <property type="component" value="Chromosome"/>
</dbReference>
<evidence type="ECO:0000256" key="2">
    <source>
        <dbReference type="ARBA" id="ARBA00022448"/>
    </source>
</evidence>
<dbReference type="InterPro" id="IPR035906">
    <property type="entry name" value="MetI-like_sf"/>
</dbReference>
<organism evidence="10 12">
    <name type="scientific">Metamycoplasma hyosynoviae</name>
    <dbReference type="NCBI Taxonomy" id="29559"/>
    <lineage>
        <taxon>Bacteria</taxon>
        <taxon>Bacillati</taxon>
        <taxon>Mycoplasmatota</taxon>
        <taxon>Mycoplasmoidales</taxon>
        <taxon>Metamycoplasmataceae</taxon>
        <taxon>Metamycoplasma</taxon>
    </lineage>
</organism>
<reference evidence="10 12" key="2">
    <citation type="submission" date="2019-03" db="EMBL/GenBank/DDBJ databases">
        <title>Genomic Encyclopedia of Archaeal and Bacterial Type Strains, Phase II (KMG-II): from individual species to whole genera.</title>
        <authorList>
            <person name="Goeker M."/>
        </authorList>
    </citation>
    <scope>NUCLEOTIDE SEQUENCE [LARGE SCALE GENOMIC DNA]</scope>
    <source>
        <strain evidence="10 12">ATCC 25591</strain>
    </source>
</reference>
<dbReference type="EMBL" id="CP008748">
    <property type="protein sequence ID" value="ASI53828.1"/>
    <property type="molecule type" value="Genomic_DNA"/>
</dbReference>
<dbReference type="PANTHER" id="PTHR43744:SF12">
    <property type="entry name" value="ABC TRANSPORTER PERMEASE PROTEIN MG189-RELATED"/>
    <property type="match status" value="1"/>
</dbReference>
<dbReference type="GO" id="GO:0055085">
    <property type="term" value="P:transmembrane transport"/>
    <property type="evidence" value="ECO:0007669"/>
    <property type="project" value="InterPro"/>
</dbReference>
<dbReference type="Gene3D" id="1.10.3720.10">
    <property type="entry name" value="MetI-like"/>
    <property type="match status" value="1"/>
</dbReference>
<evidence type="ECO:0000256" key="5">
    <source>
        <dbReference type="ARBA" id="ARBA00022989"/>
    </source>
</evidence>
<evidence type="ECO:0000313" key="12">
    <source>
        <dbReference type="Proteomes" id="UP000294882"/>
    </source>
</evidence>
<feature type="domain" description="ABC transmembrane type-1" evidence="8">
    <location>
        <begin position="113"/>
        <end position="316"/>
    </location>
</feature>
<dbReference type="CDD" id="cd06261">
    <property type="entry name" value="TM_PBP2"/>
    <property type="match status" value="1"/>
</dbReference>
<dbReference type="KEGG" id="mhyv:MHSN_01230"/>
<dbReference type="AlphaFoldDB" id="A0A063YM56"/>
<keyword evidence="4 7" id="KW-0812">Transmembrane</keyword>
<evidence type="ECO:0000256" key="7">
    <source>
        <dbReference type="RuleBase" id="RU363032"/>
    </source>
</evidence>
<dbReference type="PROSITE" id="PS50928">
    <property type="entry name" value="ABC_TM1"/>
    <property type="match status" value="1"/>
</dbReference>
<feature type="transmembrane region" description="Helical" evidence="7">
    <location>
        <begin position="34"/>
        <end position="60"/>
    </location>
</feature>
<feature type="transmembrane region" description="Helical" evidence="7">
    <location>
        <begin position="181"/>
        <end position="202"/>
    </location>
</feature>
<evidence type="ECO:0000256" key="6">
    <source>
        <dbReference type="ARBA" id="ARBA00023136"/>
    </source>
</evidence>
<evidence type="ECO:0000313" key="11">
    <source>
        <dbReference type="Proteomes" id="UP000264882"/>
    </source>
</evidence>
<feature type="transmembrane region" description="Helical" evidence="7">
    <location>
        <begin position="112"/>
        <end position="138"/>
    </location>
</feature>
<dbReference type="EMBL" id="SOCH01000004">
    <property type="protein sequence ID" value="TDU96767.1"/>
    <property type="molecule type" value="Genomic_DNA"/>
</dbReference>
<keyword evidence="11" id="KW-1185">Reference proteome</keyword>
<dbReference type="SUPFAM" id="SSF161098">
    <property type="entry name" value="MetI-like"/>
    <property type="match status" value="1"/>
</dbReference>
<feature type="transmembrane region" description="Helical" evidence="7">
    <location>
        <begin position="150"/>
        <end position="169"/>
    </location>
</feature>
<evidence type="ECO:0000259" key="8">
    <source>
        <dbReference type="PROSITE" id="PS50928"/>
    </source>
</evidence>
<dbReference type="GO" id="GO:0005886">
    <property type="term" value="C:plasma membrane"/>
    <property type="evidence" value="ECO:0007669"/>
    <property type="project" value="UniProtKB-SubCell"/>
</dbReference>
<dbReference type="OrthoDB" id="9787837at2"/>
<keyword evidence="10" id="KW-0762">Sugar transport</keyword>
<name>A0A063YM56_9BACT</name>
<feature type="transmembrane region" description="Helical" evidence="7">
    <location>
        <begin position="297"/>
        <end position="316"/>
    </location>
</feature>
<evidence type="ECO:0000256" key="3">
    <source>
        <dbReference type="ARBA" id="ARBA00022475"/>
    </source>
</evidence>